<accession>A0A855MML0</accession>
<organism evidence="2">
    <name type="scientific">Pectobacterium versatile</name>
    <dbReference type="NCBI Taxonomy" id="2488639"/>
    <lineage>
        <taxon>Bacteria</taxon>
        <taxon>Pseudomonadati</taxon>
        <taxon>Pseudomonadota</taxon>
        <taxon>Gammaproteobacteria</taxon>
        <taxon>Enterobacterales</taxon>
        <taxon>Pectobacteriaceae</taxon>
        <taxon>Pectobacterium</taxon>
    </lineage>
</organism>
<dbReference type="EMBL" id="JBBBON010000001">
    <property type="protein sequence ID" value="MEI7100958.1"/>
    <property type="molecule type" value="Genomic_DNA"/>
</dbReference>
<dbReference type="RefSeq" id="WP_039470389.1">
    <property type="nucleotide sequence ID" value="NZ_CAKLIE010000004.1"/>
</dbReference>
<reference evidence="3 4" key="2">
    <citation type="submission" date="2020-11" db="EMBL/GenBank/DDBJ databases">
        <title>Complete genome sequence of Pectobacterium versatile F131.</title>
        <authorList>
            <person name="Shirshikov F.V."/>
            <person name="Miroshnikov K."/>
            <person name="Toshakov S.V."/>
            <person name="Kabanova A.P."/>
            <person name="Barannik A.P."/>
            <person name="Shneider M."/>
            <person name="Ignatov A.N."/>
            <person name="Miroshnikov K.A."/>
            <person name="Mikhailova Y.V."/>
            <person name="Shelenkov A."/>
            <person name="Yanushevich Y.G."/>
            <person name="Evseev P.V."/>
        </authorList>
    </citation>
    <scope>NUCLEOTIDE SEQUENCE [LARGE SCALE GENOMIC DNA]</scope>
    <source>
        <strain evidence="3 4">F131</strain>
    </source>
</reference>
<name>A0A855MML0_9GAMM</name>
<reference evidence="2" key="1">
    <citation type="submission" date="2017-12" db="EMBL/GenBank/DDBJ databases">
        <title>First report on the novel genomospecies/subspecies of Pectobacterium carotovorum in Russia.</title>
        <authorList>
            <person name="Shirshikov F.V."/>
            <person name="Miroshnikov K."/>
            <person name="Toshakov S.V."/>
            <person name="Kabanova A.P."/>
            <person name="Barannik A.P."/>
            <person name="Shneider M."/>
            <person name="Ignatov A.N."/>
            <person name="Miroshnikov K.A."/>
        </authorList>
    </citation>
    <scope>NUCLEOTIDE SEQUENCE [LARGE SCALE GENOMIC DNA]</scope>
    <source>
        <strain evidence="2">F131</strain>
    </source>
</reference>
<dbReference type="GeneID" id="51387819"/>
<dbReference type="EMBL" id="CP065030">
    <property type="protein sequence ID" value="QPK16145.1"/>
    <property type="molecule type" value="Genomic_DNA"/>
</dbReference>
<proteinExistence type="predicted"/>
<evidence type="ECO:0000313" key="4">
    <source>
        <dbReference type="Proteomes" id="UP000237284"/>
    </source>
</evidence>
<evidence type="ECO:0000313" key="2">
    <source>
        <dbReference type="EMBL" id="POY50528.1"/>
    </source>
</evidence>
<protein>
    <submittedName>
        <fullName evidence="2">Uncharacterized protein</fullName>
    </submittedName>
</protein>
<sequence length="62" mass="7136">MAHKILDNMLDELKTVVKQHVGDSADVQIDIRYLEGGRKTLRITIPDISTLEIEFNRRSDRA</sequence>
<reference evidence="1 5" key="3">
    <citation type="submission" date="2024-03" db="EMBL/GenBank/DDBJ databases">
        <title>Analysis of soft rot Pectobacteriaceae population diversity in US potato growing regions between 2016 and 2022.</title>
        <authorList>
            <person name="Ma X."/>
            <person name="Zhang X."/>
            <person name="Stodghill P."/>
            <person name="Rioux R."/>
            <person name="Babler B."/>
            <person name="Shrestha S."/>
            <person name="Babler B."/>
            <person name="Rivedal H."/>
            <person name="Frost K."/>
            <person name="Hao J."/>
            <person name="Secor G."/>
            <person name="Swingle B."/>
        </authorList>
    </citation>
    <scope>NUCLEOTIDE SEQUENCE [LARGE SCALE GENOMIC DNA]</scope>
    <source>
        <strain evidence="1 5">UMSS2</strain>
    </source>
</reference>
<evidence type="ECO:0000313" key="1">
    <source>
        <dbReference type="EMBL" id="MEI7100958.1"/>
    </source>
</evidence>
<keyword evidence="5" id="KW-1185">Reference proteome</keyword>
<dbReference type="Proteomes" id="UP001313132">
    <property type="component" value="Unassembled WGS sequence"/>
</dbReference>
<gene>
    <name evidence="3" type="ORF">F131LOC_001710</name>
    <name evidence="2" type="ORF">F131LOC_01748</name>
    <name evidence="1" type="ORF">WCT63_00640</name>
</gene>
<evidence type="ECO:0000313" key="3">
    <source>
        <dbReference type="EMBL" id="QPK16145.1"/>
    </source>
</evidence>
<dbReference type="Proteomes" id="UP000237284">
    <property type="component" value="Chromosome"/>
</dbReference>
<evidence type="ECO:0000313" key="5">
    <source>
        <dbReference type="Proteomes" id="UP001313132"/>
    </source>
</evidence>
<dbReference type="AlphaFoldDB" id="A0A855MML0"/>
<dbReference type="EMBL" id="PDVW01000007">
    <property type="protein sequence ID" value="POY50528.1"/>
    <property type="molecule type" value="Genomic_DNA"/>
</dbReference>